<evidence type="ECO:0000256" key="1">
    <source>
        <dbReference type="SAM" id="MobiDB-lite"/>
    </source>
</evidence>
<feature type="region of interest" description="Disordered" evidence="1">
    <location>
        <begin position="69"/>
        <end position="99"/>
    </location>
</feature>
<proteinExistence type="predicted"/>
<dbReference type="EMBL" id="BDGG01000001">
    <property type="protein sequence ID" value="GAU89352.1"/>
    <property type="molecule type" value="Genomic_DNA"/>
</dbReference>
<protein>
    <submittedName>
        <fullName evidence="2">Uncharacterized protein</fullName>
    </submittedName>
</protein>
<reference evidence="2 3" key="1">
    <citation type="journal article" date="2016" name="Nat. Commun.">
        <title>Extremotolerant tardigrade genome and improved radiotolerance of human cultured cells by tardigrade-unique protein.</title>
        <authorList>
            <person name="Hashimoto T."/>
            <person name="Horikawa D.D."/>
            <person name="Saito Y."/>
            <person name="Kuwahara H."/>
            <person name="Kozuka-Hata H."/>
            <person name="Shin-I T."/>
            <person name="Minakuchi Y."/>
            <person name="Ohishi K."/>
            <person name="Motoyama A."/>
            <person name="Aizu T."/>
            <person name="Enomoto A."/>
            <person name="Kondo K."/>
            <person name="Tanaka S."/>
            <person name="Hara Y."/>
            <person name="Koshikawa S."/>
            <person name="Sagara H."/>
            <person name="Miura T."/>
            <person name="Yokobori S."/>
            <person name="Miyagawa K."/>
            <person name="Suzuki Y."/>
            <person name="Kubo T."/>
            <person name="Oyama M."/>
            <person name="Kohara Y."/>
            <person name="Fujiyama A."/>
            <person name="Arakawa K."/>
            <person name="Katayama T."/>
            <person name="Toyoda A."/>
            <person name="Kunieda T."/>
        </authorList>
    </citation>
    <scope>NUCLEOTIDE SEQUENCE [LARGE SCALE GENOMIC DNA]</scope>
    <source>
        <strain evidence="2 3">YOKOZUNA-1</strain>
    </source>
</reference>
<evidence type="ECO:0000313" key="2">
    <source>
        <dbReference type="EMBL" id="GAU89352.1"/>
    </source>
</evidence>
<keyword evidence="3" id="KW-1185">Reference proteome</keyword>
<comment type="caution">
    <text evidence="2">The sequence shown here is derived from an EMBL/GenBank/DDBJ whole genome shotgun (WGS) entry which is preliminary data.</text>
</comment>
<sequence length="127" mass="13378">MANVLYNEAYDGWNPNRTIRKFEPSVQYGLEDYAIDVPFQADQPPPKLNPVKTNVSWVADDSCFLPPPSTTVTSTAAPEDGSTSGGATPSAAVPGGPMAGGTQSTSFALLDLVSLLCSFAKGNILWP</sequence>
<name>A0A1D1UNY1_RAMVA</name>
<organism evidence="2 3">
    <name type="scientific">Ramazzottius varieornatus</name>
    <name type="common">Water bear</name>
    <name type="synonym">Tardigrade</name>
    <dbReference type="NCBI Taxonomy" id="947166"/>
    <lineage>
        <taxon>Eukaryota</taxon>
        <taxon>Metazoa</taxon>
        <taxon>Ecdysozoa</taxon>
        <taxon>Tardigrada</taxon>
        <taxon>Eutardigrada</taxon>
        <taxon>Parachela</taxon>
        <taxon>Hypsibioidea</taxon>
        <taxon>Ramazzottiidae</taxon>
        <taxon>Ramazzottius</taxon>
    </lineage>
</organism>
<dbReference type="AlphaFoldDB" id="A0A1D1UNY1"/>
<accession>A0A1D1UNY1</accession>
<gene>
    <name evidence="2" type="primary">RvY_01909-1</name>
    <name evidence="2" type="synonym">RvY_01909.1</name>
    <name evidence="2" type="ORF">RvY_01909</name>
</gene>
<dbReference type="Proteomes" id="UP000186922">
    <property type="component" value="Unassembled WGS sequence"/>
</dbReference>
<evidence type="ECO:0000313" key="3">
    <source>
        <dbReference type="Proteomes" id="UP000186922"/>
    </source>
</evidence>